<dbReference type="EMBL" id="UYSL01020349">
    <property type="protein sequence ID" value="VDL74185.1"/>
    <property type="molecule type" value="Genomic_DNA"/>
</dbReference>
<name>A0A0N4Y410_NIPBR</name>
<evidence type="ECO:0000313" key="2">
    <source>
        <dbReference type="Proteomes" id="UP000271162"/>
    </source>
</evidence>
<proteinExistence type="predicted"/>
<keyword evidence="2" id="KW-1185">Reference proteome</keyword>
<evidence type="ECO:0000313" key="3">
    <source>
        <dbReference type="WBParaSite" id="NBR_0001059501-mRNA-1"/>
    </source>
</evidence>
<protein>
    <submittedName>
        <fullName evidence="3">Protein kibra</fullName>
    </submittedName>
</protein>
<dbReference type="STRING" id="27835.A0A0N4Y410"/>
<dbReference type="Proteomes" id="UP000271162">
    <property type="component" value="Unassembled WGS sequence"/>
</dbReference>
<dbReference type="AlphaFoldDB" id="A0A0N4Y410"/>
<reference evidence="3" key="1">
    <citation type="submission" date="2017-02" db="UniProtKB">
        <authorList>
            <consortium name="WormBaseParasite"/>
        </authorList>
    </citation>
    <scope>IDENTIFICATION</scope>
</reference>
<reference evidence="1 2" key="2">
    <citation type="submission" date="2018-11" db="EMBL/GenBank/DDBJ databases">
        <authorList>
            <consortium name="Pathogen Informatics"/>
        </authorList>
    </citation>
    <scope>NUCLEOTIDE SEQUENCE [LARGE SCALE GENOMIC DNA]</scope>
</reference>
<sequence length="201" mass="23722">MPSKDAQMWTATEEVEMLRRKSCLTVQFKTDSCLEWEEKEKEKDVSNIFNDTNIRSHEVWLFQRYGQKKTLKTTKEREDVITNCSMRLYLSAEELRELHDFEEDCMDELTRKRIRNQKGGAEDSWLNTLELTELTSQRVNELLQENCSLKSRLCDMEARLDLILRNQVEFTDLYGKRRKIASIDNNGTGRGQRAPEPFARS</sequence>
<dbReference type="WBParaSite" id="NBR_0001059501-mRNA-1">
    <property type="protein sequence ID" value="NBR_0001059501-mRNA-1"/>
    <property type="gene ID" value="NBR_0001059501"/>
</dbReference>
<evidence type="ECO:0000313" key="1">
    <source>
        <dbReference type="EMBL" id="VDL74185.1"/>
    </source>
</evidence>
<organism evidence="3">
    <name type="scientific">Nippostrongylus brasiliensis</name>
    <name type="common">Rat hookworm</name>
    <dbReference type="NCBI Taxonomy" id="27835"/>
    <lineage>
        <taxon>Eukaryota</taxon>
        <taxon>Metazoa</taxon>
        <taxon>Ecdysozoa</taxon>
        <taxon>Nematoda</taxon>
        <taxon>Chromadorea</taxon>
        <taxon>Rhabditida</taxon>
        <taxon>Rhabditina</taxon>
        <taxon>Rhabditomorpha</taxon>
        <taxon>Strongyloidea</taxon>
        <taxon>Heligmosomidae</taxon>
        <taxon>Nippostrongylus</taxon>
    </lineage>
</organism>
<gene>
    <name evidence="1" type="ORF">NBR_LOCUS10596</name>
</gene>
<accession>A0A0N4Y410</accession>